<keyword evidence="6 9" id="KW-1133">Transmembrane helix</keyword>
<evidence type="ECO:0000256" key="6">
    <source>
        <dbReference type="ARBA" id="ARBA00022989"/>
    </source>
</evidence>
<comment type="similarity">
    <text evidence="8">Belongs to the binding-protein-dependent transport system permease family. LivHM subfamily.</text>
</comment>
<evidence type="ECO:0000256" key="3">
    <source>
        <dbReference type="ARBA" id="ARBA00022475"/>
    </source>
</evidence>
<keyword evidence="3" id="KW-1003">Cell membrane</keyword>
<dbReference type="GO" id="GO:0022857">
    <property type="term" value="F:transmembrane transporter activity"/>
    <property type="evidence" value="ECO:0007669"/>
    <property type="project" value="InterPro"/>
</dbReference>
<dbReference type="EMBL" id="LAJF01000143">
    <property type="protein sequence ID" value="KKB77087.1"/>
    <property type="molecule type" value="Genomic_DNA"/>
</dbReference>
<dbReference type="InterPro" id="IPR052157">
    <property type="entry name" value="BCAA_transport_permease"/>
</dbReference>
<evidence type="ECO:0000256" key="4">
    <source>
        <dbReference type="ARBA" id="ARBA00022692"/>
    </source>
</evidence>
<evidence type="ECO:0000256" key="9">
    <source>
        <dbReference type="SAM" id="Phobius"/>
    </source>
</evidence>
<dbReference type="EMBL" id="FQVC01000007">
    <property type="protein sequence ID" value="SHF41003.1"/>
    <property type="molecule type" value="Genomic_DNA"/>
</dbReference>
<dbReference type="Proteomes" id="UP000184533">
    <property type="component" value="Unassembled WGS sequence"/>
</dbReference>
<sequence>MQTILSIAADALAYGMVLFIISIGLSVTMGLMKVVNLAHGAFAMIGGYIASYATQQMGLPFGVAILAAVLGTMLIAVPLERFLYRRIYGAPELTQVLMTIGITFAIIGIANFVMGPTLKTIALPAQLQGPVDLGFRTIAAHKLFAVAVGIIVAGALWFIIERTPFGVRLRASVDDAAMAGALGVKTKIVYAVSFALAVGLAALGGVVGAQLLPIEPYYALHYMVTFLVVVSVGGAGSIAGALVAALLLGAVQTTGRYLMPEYGEFFFYLAVIAIVCVFPNGLMGRSK</sequence>
<proteinExistence type="inferred from homology"/>
<keyword evidence="4 9" id="KW-0812">Transmembrane</keyword>
<evidence type="ECO:0000256" key="5">
    <source>
        <dbReference type="ARBA" id="ARBA00022970"/>
    </source>
</evidence>
<feature type="transmembrane region" description="Helical" evidence="9">
    <location>
        <begin position="59"/>
        <end position="84"/>
    </location>
</feature>
<dbReference type="GO" id="GO:0005886">
    <property type="term" value="C:plasma membrane"/>
    <property type="evidence" value="ECO:0007669"/>
    <property type="project" value="UniProtKB-SubCell"/>
</dbReference>
<feature type="transmembrane region" description="Helical" evidence="9">
    <location>
        <begin position="224"/>
        <end position="250"/>
    </location>
</feature>
<keyword evidence="7 9" id="KW-0472">Membrane</keyword>
<feature type="transmembrane region" description="Helical" evidence="9">
    <location>
        <begin position="96"/>
        <end position="118"/>
    </location>
</feature>
<dbReference type="PANTHER" id="PTHR11795">
    <property type="entry name" value="BRANCHED-CHAIN AMINO ACID TRANSPORT SYSTEM PERMEASE PROTEIN LIVH"/>
    <property type="match status" value="1"/>
</dbReference>
<comment type="subcellular location">
    <subcellularLocation>
        <location evidence="1">Cell membrane</location>
        <topology evidence="1">Multi-pass membrane protein</topology>
    </subcellularLocation>
</comment>
<dbReference type="GO" id="GO:0006865">
    <property type="term" value="P:amino acid transport"/>
    <property type="evidence" value="ECO:0007669"/>
    <property type="project" value="UniProtKB-KW"/>
</dbReference>
<evidence type="ECO:0000313" key="12">
    <source>
        <dbReference type="Proteomes" id="UP000033608"/>
    </source>
</evidence>
<dbReference type="STRING" id="1121477.SAMN02745223_02567"/>
<keyword evidence="2" id="KW-0813">Transport</keyword>
<dbReference type="AlphaFoldDB" id="A0A0F5L650"/>
<dbReference type="OrthoDB" id="9807115at2"/>
<accession>A0A0F5L650</accession>
<dbReference type="PATRIC" id="fig|1121477.3.peg.620"/>
<dbReference type="RefSeq" id="WP_046136890.1">
    <property type="nucleotide sequence ID" value="NZ_FQVC01000007.1"/>
</dbReference>
<evidence type="ECO:0000256" key="8">
    <source>
        <dbReference type="ARBA" id="ARBA00037998"/>
    </source>
</evidence>
<organism evidence="10 12">
    <name type="scientific">Devosia limi DSM 17137</name>
    <dbReference type="NCBI Taxonomy" id="1121477"/>
    <lineage>
        <taxon>Bacteria</taxon>
        <taxon>Pseudomonadati</taxon>
        <taxon>Pseudomonadota</taxon>
        <taxon>Alphaproteobacteria</taxon>
        <taxon>Hyphomicrobiales</taxon>
        <taxon>Devosiaceae</taxon>
        <taxon>Devosia</taxon>
    </lineage>
</organism>
<name>A0A0F5L650_9HYPH</name>
<dbReference type="CDD" id="cd06582">
    <property type="entry name" value="TM_PBP1_LivH_like"/>
    <property type="match status" value="1"/>
</dbReference>
<evidence type="ECO:0000313" key="10">
    <source>
        <dbReference type="EMBL" id="KKB77087.1"/>
    </source>
</evidence>
<feature type="transmembrane region" description="Helical" evidence="9">
    <location>
        <begin position="188"/>
        <end position="212"/>
    </location>
</feature>
<dbReference type="PANTHER" id="PTHR11795:SF442">
    <property type="entry name" value="ABC TRANSPORTER ATP-BINDING PROTEIN"/>
    <property type="match status" value="1"/>
</dbReference>
<reference evidence="11 13" key="2">
    <citation type="submission" date="2016-11" db="EMBL/GenBank/DDBJ databases">
        <authorList>
            <person name="Jaros S."/>
            <person name="Januszkiewicz K."/>
            <person name="Wedrychowicz H."/>
        </authorList>
    </citation>
    <scope>NUCLEOTIDE SEQUENCE [LARGE SCALE GENOMIC DNA]</scope>
    <source>
        <strain evidence="11 13">DSM 17137</strain>
    </source>
</reference>
<dbReference type="InterPro" id="IPR001851">
    <property type="entry name" value="ABC_transp_permease"/>
</dbReference>
<evidence type="ECO:0000313" key="11">
    <source>
        <dbReference type="EMBL" id="SHF41003.1"/>
    </source>
</evidence>
<feature type="transmembrane region" description="Helical" evidence="9">
    <location>
        <begin position="6"/>
        <end position="27"/>
    </location>
</feature>
<evidence type="ECO:0000256" key="7">
    <source>
        <dbReference type="ARBA" id="ARBA00023136"/>
    </source>
</evidence>
<keyword evidence="12" id="KW-1185">Reference proteome</keyword>
<feature type="transmembrane region" description="Helical" evidence="9">
    <location>
        <begin position="262"/>
        <end position="282"/>
    </location>
</feature>
<evidence type="ECO:0000313" key="13">
    <source>
        <dbReference type="Proteomes" id="UP000184533"/>
    </source>
</evidence>
<dbReference type="Proteomes" id="UP000033608">
    <property type="component" value="Unassembled WGS sequence"/>
</dbReference>
<feature type="transmembrane region" description="Helical" evidence="9">
    <location>
        <begin position="138"/>
        <end position="160"/>
    </location>
</feature>
<reference evidence="10 12" key="1">
    <citation type="submission" date="2015-03" db="EMBL/GenBank/DDBJ databases">
        <authorList>
            <person name="Hassan Y.I."/>
            <person name="Lepp D."/>
            <person name="Zhou T."/>
        </authorList>
    </citation>
    <scope>NUCLEOTIDE SEQUENCE [LARGE SCALE GENOMIC DNA]</scope>
    <source>
        <strain evidence="10 12">DSM 17137</strain>
    </source>
</reference>
<evidence type="ECO:0000256" key="1">
    <source>
        <dbReference type="ARBA" id="ARBA00004651"/>
    </source>
</evidence>
<protein>
    <submittedName>
        <fullName evidence="10">ABC transporter permease</fullName>
    </submittedName>
    <submittedName>
        <fullName evidence="11">Branched-chain amino acid transport system permease protein</fullName>
    </submittedName>
</protein>
<gene>
    <name evidence="11" type="ORF">SAMN02745223_02567</name>
    <name evidence="10" type="ORF">VW29_19230</name>
</gene>
<feature type="transmembrane region" description="Helical" evidence="9">
    <location>
        <begin position="34"/>
        <end position="53"/>
    </location>
</feature>
<keyword evidence="5" id="KW-0029">Amino-acid transport</keyword>
<evidence type="ECO:0000256" key="2">
    <source>
        <dbReference type="ARBA" id="ARBA00022448"/>
    </source>
</evidence>
<dbReference type="Pfam" id="PF02653">
    <property type="entry name" value="BPD_transp_2"/>
    <property type="match status" value="1"/>
</dbReference>